<dbReference type="KEGG" id="tng:GSTEN00014930G001"/>
<reference evidence="2" key="2">
    <citation type="submission" date="2004-02" db="EMBL/GenBank/DDBJ databases">
        <authorList>
            <consortium name="Genoscope"/>
            <consortium name="Whitehead Institute Centre for Genome Research"/>
        </authorList>
    </citation>
    <scope>NUCLEOTIDE SEQUENCE</scope>
</reference>
<comment type="caution">
    <text evidence="2">The sequence shown here is derived from an EMBL/GenBank/DDBJ whole genome shotgun (WGS) entry which is preliminary data.</text>
</comment>
<name>Q4SPA8_TETNG</name>
<proteinExistence type="predicted"/>
<evidence type="ECO:0000313" key="2">
    <source>
        <dbReference type="EMBL" id="CAF97524.1"/>
    </source>
</evidence>
<feature type="compositionally biased region" description="Polar residues" evidence="1">
    <location>
        <begin position="11"/>
        <end position="26"/>
    </location>
</feature>
<dbReference type="AlphaFoldDB" id="Q4SPA8"/>
<gene>
    <name evidence="2" type="ORF">GSTENG00014930001</name>
</gene>
<dbReference type="EMBL" id="CAAE01014541">
    <property type="protein sequence ID" value="CAF97524.1"/>
    <property type="molecule type" value="Genomic_DNA"/>
</dbReference>
<protein>
    <submittedName>
        <fullName evidence="2">(spotted green pufferfish) hypothetical protein</fullName>
    </submittedName>
</protein>
<sequence>MNDNDEKLPNTHLNSFLTTPPTSGTQLKRPLCNMGRRSEPRDIRCFLTAFFESKSLIQFKSADQLVHCRKIQDISPNNLCLTSMFANP</sequence>
<accession>Q4SPA8</accession>
<feature type="region of interest" description="Disordered" evidence="1">
    <location>
        <begin position="1"/>
        <end position="32"/>
    </location>
</feature>
<evidence type="ECO:0000256" key="1">
    <source>
        <dbReference type="SAM" id="MobiDB-lite"/>
    </source>
</evidence>
<organism evidence="2">
    <name type="scientific">Tetraodon nigroviridis</name>
    <name type="common">Spotted green pufferfish</name>
    <name type="synonym">Chelonodon nigroviridis</name>
    <dbReference type="NCBI Taxonomy" id="99883"/>
    <lineage>
        <taxon>Eukaryota</taxon>
        <taxon>Metazoa</taxon>
        <taxon>Chordata</taxon>
        <taxon>Craniata</taxon>
        <taxon>Vertebrata</taxon>
        <taxon>Euteleostomi</taxon>
        <taxon>Actinopterygii</taxon>
        <taxon>Neopterygii</taxon>
        <taxon>Teleostei</taxon>
        <taxon>Neoteleostei</taxon>
        <taxon>Acanthomorphata</taxon>
        <taxon>Eupercaria</taxon>
        <taxon>Tetraodontiformes</taxon>
        <taxon>Tetradontoidea</taxon>
        <taxon>Tetraodontidae</taxon>
        <taxon>Tetraodon</taxon>
    </lineage>
</organism>
<reference evidence="2" key="1">
    <citation type="journal article" date="2004" name="Nature">
        <title>Genome duplication in the teleost fish Tetraodon nigroviridis reveals the early vertebrate proto-karyotype.</title>
        <authorList>
            <person name="Jaillon O."/>
            <person name="Aury J.-M."/>
            <person name="Brunet F."/>
            <person name="Petit J.-L."/>
            <person name="Stange-Thomann N."/>
            <person name="Mauceli E."/>
            <person name="Bouneau L."/>
            <person name="Fischer C."/>
            <person name="Ozouf-Costaz C."/>
            <person name="Bernot A."/>
            <person name="Nicaud S."/>
            <person name="Jaffe D."/>
            <person name="Fisher S."/>
            <person name="Lutfalla G."/>
            <person name="Dossat C."/>
            <person name="Segurens B."/>
            <person name="Dasilva C."/>
            <person name="Salanoubat M."/>
            <person name="Levy M."/>
            <person name="Boudet N."/>
            <person name="Castellano S."/>
            <person name="Anthouard V."/>
            <person name="Jubin C."/>
            <person name="Castelli V."/>
            <person name="Katinka M."/>
            <person name="Vacherie B."/>
            <person name="Biemont C."/>
            <person name="Skalli Z."/>
            <person name="Cattolico L."/>
            <person name="Poulain J."/>
            <person name="De Berardinis V."/>
            <person name="Cruaud C."/>
            <person name="Duprat S."/>
            <person name="Brottier P."/>
            <person name="Coutanceau J.-P."/>
            <person name="Gouzy J."/>
            <person name="Parra G."/>
            <person name="Lardier G."/>
            <person name="Chapple C."/>
            <person name="McKernan K.J."/>
            <person name="McEwan P."/>
            <person name="Bosak S."/>
            <person name="Kellis M."/>
            <person name="Volff J.-N."/>
            <person name="Guigo R."/>
            <person name="Zody M.C."/>
            <person name="Mesirov J."/>
            <person name="Lindblad-Toh K."/>
            <person name="Birren B."/>
            <person name="Nusbaum C."/>
            <person name="Kahn D."/>
            <person name="Robinson-Rechavi M."/>
            <person name="Laudet V."/>
            <person name="Schachter V."/>
            <person name="Quetier F."/>
            <person name="Saurin W."/>
            <person name="Scarpelli C."/>
            <person name="Wincker P."/>
            <person name="Lander E.S."/>
            <person name="Weissenbach J."/>
            <person name="Roest Crollius H."/>
        </authorList>
    </citation>
    <scope>NUCLEOTIDE SEQUENCE [LARGE SCALE GENOMIC DNA]</scope>
</reference>